<dbReference type="GeneID" id="18821718"/>
<evidence type="ECO:0000256" key="2">
    <source>
        <dbReference type="ARBA" id="ARBA00022643"/>
    </source>
</evidence>
<dbReference type="OrthoDB" id="412383at2759"/>
<evidence type="ECO:0000313" key="4">
    <source>
        <dbReference type="EMBL" id="EGO28141.1"/>
    </source>
</evidence>
<dbReference type="EMBL" id="GL945431">
    <property type="protein sequence ID" value="EGO28141.1"/>
    <property type="molecule type" value="Genomic_DNA"/>
</dbReference>
<dbReference type="SUPFAM" id="SSF51412">
    <property type="entry name" value="Inosine monophosphate dehydrogenase (IMPDH)"/>
    <property type="match status" value="1"/>
</dbReference>
<evidence type="ECO:0000256" key="1">
    <source>
        <dbReference type="ARBA" id="ARBA00022630"/>
    </source>
</evidence>
<name>F8NPV4_SERL9</name>
<dbReference type="PANTHER" id="PTHR32332">
    <property type="entry name" value="2-NITROPROPANE DIOXYGENASE"/>
    <property type="match status" value="1"/>
</dbReference>
<evidence type="ECO:0000256" key="3">
    <source>
        <dbReference type="ARBA" id="ARBA00023002"/>
    </source>
</evidence>
<organism>
    <name type="scientific">Serpula lacrymans var. lacrymans (strain S7.9)</name>
    <name type="common">Dry rot fungus</name>
    <dbReference type="NCBI Taxonomy" id="578457"/>
    <lineage>
        <taxon>Eukaryota</taxon>
        <taxon>Fungi</taxon>
        <taxon>Dikarya</taxon>
        <taxon>Basidiomycota</taxon>
        <taxon>Agaricomycotina</taxon>
        <taxon>Agaricomycetes</taxon>
        <taxon>Agaricomycetidae</taxon>
        <taxon>Boletales</taxon>
        <taxon>Coniophorineae</taxon>
        <taxon>Serpulaceae</taxon>
        <taxon>Serpula</taxon>
    </lineage>
</organism>
<keyword evidence="4" id="KW-0223">Dioxygenase</keyword>
<reference evidence="4" key="1">
    <citation type="submission" date="2011-04" db="EMBL/GenBank/DDBJ databases">
        <title>Evolution of plant cell wall degrading machinery underlies the functional diversity of forest fungi.</title>
        <authorList>
            <consortium name="US DOE Joint Genome Institute (JGI-PGF)"/>
            <person name="Eastwood D.C."/>
            <person name="Floudas D."/>
            <person name="Binder M."/>
            <person name="Majcherczyk A."/>
            <person name="Schneider P."/>
            <person name="Aerts A."/>
            <person name="Asiegbu F.O."/>
            <person name="Baker S.E."/>
            <person name="Barry K."/>
            <person name="Bendiksby M."/>
            <person name="Blumentritt M."/>
            <person name="Coutinho P.M."/>
            <person name="Cullen D."/>
            <person name="Cullen D."/>
            <person name="Gathman A."/>
            <person name="Goodell B."/>
            <person name="Henrissat B."/>
            <person name="Ihrmark K."/>
            <person name="Kauserud H."/>
            <person name="Kohler A."/>
            <person name="LaButti K."/>
            <person name="Lapidus A."/>
            <person name="Lavin J.L."/>
            <person name="Lee Y.-H."/>
            <person name="Lindquist E."/>
            <person name="Lilly W."/>
            <person name="Lucas S."/>
            <person name="Morin E."/>
            <person name="Murat C."/>
            <person name="Oguiza J.A."/>
            <person name="Park J."/>
            <person name="Pisabarro A.G."/>
            <person name="Riley R."/>
            <person name="Rosling A."/>
            <person name="Salamov A."/>
            <person name="Schmidt O."/>
            <person name="Schmutz J."/>
            <person name="Skrede I."/>
            <person name="Stenlid J."/>
            <person name="Wiebenga A."/>
            <person name="Xie X."/>
            <person name="Kues U."/>
            <person name="Hibbett D.S."/>
            <person name="Hoffmeister D."/>
            <person name="Hogberg N."/>
            <person name="Martin F."/>
            <person name="Grigoriev I.V."/>
            <person name="Watkinson S.C."/>
        </authorList>
    </citation>
    <scope>NUCLEOTIDE SEQUENCE</scope>
    <source>
        <strain evidence="4">S7.9</strain>
    </source>
</reference>
<dbReference type="GO" id="GO:0018580">
    <property type="term" value="F:nitronate monooxygenase activity"/>
    <property type="evidence" value="ECO:0007669"/>
    <property type="project" value="InterPro"/>
</dbReference>
<dbReference type="Gene3D" id="3.20.20.70">
    <property type="entry name" value="Aldolase class I"/>
    <property type="match status" value="1"/>
</dbReference>
<dbReference type="AlphaFoldDB" id="F8NPV4"/>
<dbReference type="PANTHER" id="PTHR32332:SF20">
    <property type="entry name" value="2-NITROPROPANE DIOXYGENASE-LIKE PROTEIN"/>
    <property type="match status" value="1"/>
</dbReference>
<dbReference type="Proteomes" id="UP000008064">
    <property type="component" value="Unassembled WGS sequence"/>
</dbReference>
<accession>F8NPV4</accession>
<gene>
    <name evidence="4" type="ORF">SERLADRAFT_491650</name>
</gene>
<protein>
    <submittedName>
        <fullName evidence="4">2-nitropropane dioxygenase</fullName>
    </submittedName>
</protein>
<dbReference type="RefSeq" id="XP_007316232.1">
    <property type="nucleotide sequence ID" value="XM_007316170.1"/>
</dbReference>
<dbReference type="InterPro" id="IPR013785">
    <property type="entry name" value="Aldolase_TIM"/>
</dbReference>
<dbReference type="HOGENOM" id="CLU_038732_1_0_1"/>
<keyword evidence="1" id="KW-0285">Flavoprotein</keyword>
<keyword evidence="3" id="KW-0560">Oxidoreductase</keyword>
<dbReference type="InterPro" id="IPR004136">
    <property type="entry name" value="NMO"/>
</dbReference>
<dbReference type="KEGG" id="sla:SERLADRAFT_491650"/>
<keyword evidence="2" id="KW-0288">FMN</keyword>
<dbReference type="Pfam" id="PF03060">
    <property type="entry name" value="NMO"/>
    <property type="match status" value="1"/>
</dbReference>
<dbReference type="GO" id="GO:0051213">
    <property type="term" value="F:dioxygenase activity"/>
    <property type="evidence" value="ECO:0007669"/>
    <property type="project" value="UniProtKB-KW"/>
</dbReference>
<dbReference type="CDD" id="cd04730">
    <property type="entry name" value="NPD_like"/>
    <property type="match status" value="1"/>
</dbReference>
<proteinExistence type="predicted"/>
<sequence>MHTVICRPLSAQRIVIPWNNAHGFTTPKRFSVSAPSRVIQTPLTDVLNIRAPVIMAAMQWYVPITYRSAAISNAGGLGNITALSQPNPDALRTAIREMRHITSKPFSVNITTLPAINPPDYQGYAKAAIDEGVRIFETAGDITSSLIAYFKSEGCIVLYKGVNIEDTKTAIGHGADVITLDANECVGFSWEEEIGGIVLLPLAAKELKVPFVASGGLADGRGLAGALALGASVSGFCTRIMCTKESTIHQSIKEKMVQSNETDTVHIFKTLNNKTRVFKNKISKEVVALESRPGGAQFEELRPLVAGARGRLVYENGDPDHGIWAAGLSLGLIHDIPSCEELLRRIESEAEDILAGGEKFKIIKS</sequence>